<evidence type="ECO:0000313" key="4">
    <source>
        <dbReference type="EMBL" id="KAH8079062.1"/>
    </source>
</evidence>
<dbReference type="InterPro" id="IPR050730">
    <property type="entry name" value="UBX_domain-protein"/>
</dbReference>
<proteinExistence type="predicted"/>
<dbReference type="InterPro" id="IPR006577">
    <property type="entry name" value="UAS"/>
</dbReference>
<feature type="compositionally biased region" description="Basic and acidic residues" evidence="2">
    <location>
        <begin position="366"/>
        <end position="434"/>
    </location>
</feature>
<dbReference type="AlphaFoldDB" id="A0A8K0UDR8"/>
<dbReference type="InterPro" id="IPR001012">
    <property type="entry name" value="UBX_dom"/>
</dbReference>
<dbReference type="Proteomes" id="UP000813824">
    <property type="component" value="Unassembled WGS sequence"/>
</dbReference>
<dbReference type="PROSITE" id="PS50033">
    <property type="entry name" value="UBX"/>
    <property type="match status" value="1"/>
</dbReference>
<dbReference type="InterPro" id="IPR029071">
    <property type="entry name" value="Ubiquitin-like_domsf"/>
</dbReference>
<dbReference type="InterPro" id="IPR036249">
    <property type="entry name" value="Thioredoxin-like_sf"/>
</dbReference>
<evidence type="ECO:0000256" key="1">
    <source>
        <dbReference type="ARBA" id="ARBA00023054"/>
    </source>
</evidence>
<reference evidence="4" key="1">
    <citation type="journal article" date="2021" name="New Phytol.">
        <title>Evolutionary innovations through gain and loss of genes in the ectomycorrhizal Boletales.</title>
        <authorList>
            <person name="Wu G."/>
            <person name="Miyauchi S."/>
            <person name="Morin E."/>
            <person name="Kuo A."/>
            <person name="Drula E."/>
            <person name="Varga T."/>
            <person name="Kohler A."/>
            <person name="Feng B."/>
            <person name="Cao Y."/>
            <person name="Lipzen A."/>
            <person name="Daum C."/>
            <person name="Hundley H."/>
            <person name="Pangilinan J."/>
            <person name="Johnson J."/>
            <person name="Barry K."/>
            <person name="LaButti K."/>
            <person name="Ng V."/>
            <person name="Ahrendt S."/>
            <person name="Min B."/>
            <person name="Choi I.G."/>
            <person name="Park H."/>
            <person name="Plett J.M."/>
            <person name="Magnuson J."/>
            <person name="Spatafora J.W."/>
            <person name="Nagy L.G."/>
            <person name="Henrissat B."/>
            <person name="Grigoriev I.V."/>
            <person name="Yang Z.L."/>
            <person name="Xu J."/>
            <person name="Martin F.M."/>
        </authorList>
    </citation>
    <scope>NUCLEOTIDE SEQUENCE</scope>
    <source>
        <strain evidence="4">KKN 215</strain>
    </source>
</reference>
<dbReference type="GO" id="GO:0005783">
    <property type="term" value="C:endoplasmic reticulum"/>
    <property type="evidence" value="ECO:0007669"/>
    <property type="project" value="TreeGrafter"/>
</dbReference>
<dbReference type="CDD" id="cd22249">
    <property type="entry name" value="UDM1_RNF168_RNF169-like"/>
    <property type="match status" value="1"/>
</dbReference>
<keyword evidence="5" id="KW-1185">Reference proteome</keyword>
<dbReference type="PANTHER" id="PTHR23322">
    <property type="entry name" value="FAS-ASSOCIATED PROTEIN"/>
    <property type="match status" value="1"/>
</dbReference>
<dbReference type="Gene3D" id="1.10.8.10">
    <property type="entry name" value="DNA helicase RuvA subunit, C-terminal domain"/>
    <property type="match status" value="1"/>
</dbReference>
<dbReference type="SMART" id="SM00594">
    <property type="entry name" value="UAS"/>
    <property type="match status" value="1"/>
</dbReference>
<dbReference type="PANTHER" id="PTHR23322:SF1">
    <property type="entry name" value="FAS-ASSOCIATED FACTOR 2"/>
    <property type="match status" value="1"/>
</dbReference>
<gene>
    <name evidence="4" type="ORF">BXZ70DRAFT_651227</name>
</gene>
<dbReference type="OrthoDB" id="1026733at2759"/>
<dbReference type="GO" id="GO:0036503">
    <property type="term" value="P:ERAD pathway"/>
    <property type="evidence" value="ECO:0007669"/>
    <property type="project" value="TreeGrafter"/>
</dbReference>
<feature type="region of interest" description="Disordered" evidence="2">
    <location>
        <begin position="185"/>
        <end position="206"/>
    </location>
</feature>
<feature type="domain" description="UBX" evidence="3">
    <location>
        <begin position="467"/>
        <end position="558"/>
    </location>
</feature>
<evidence type="ECO:0000259" key="3">
    <source>
        <dbReference type="PROSITE" id="PS50033"/>
    </source>
</evidence>
<dbReference type="EMBL" id="JAEVFJ010000057">
    <property type="protein sequence ID" value="KAH8079062.1"/>
    <property type="molecule type" value="Genomic_DNA"/>
</dbReference>
<name>A0A8K0UDR8_9AGAR</name>
<comment type="caution">
    <text evidence="4">The sequence shown here is derived from an EMBL/GenBank/DDBJ whole genome shotgun (WGS) entry which is preliminary data.</text>
</comment>
<protein>
    <recommendedName>
        <fullName evidence="3">UBX domain-containing protein</fullName>
    </recommendedName>
</protein>
<dbReference type="Pfam" id="PF00789">
    <property type="entry name" value="UBX"/>
    <property type="match status" value="1"/>
</dbReference>
<keyword evidence="1" id="KW-0175">Coiled coil</keyword>
<evidence type="ECO:0000313" key="5">
    <source>
        <dbReference type="Proteomes" id="UP000813824"/>
    </source>
</evidence>
<dbReference type="Gene3D" id="3.40.30.10">
    <property type="entry name" value="Glutaredoxin"/>
    <property type="match status" value="1"/>
</dbReference>
<dbReference type="SUPFAM" id="SSF52833">
    <property type="entry name" value="Thioredoxin-like"/>
    <property type="match status" value="1"/>
</dbReference>
<sequence>MDSNALSHSQRQALGQLQALTNGGDEEVAIGVLDSVGWDVQRAAEVIFDSNPSAPLPPQTSTPAHVERFEVDDTEQDSLLGGRAQRPRRPSNATNLAALSRPLRLILAILTFPFHILRTFFRILRIPLPQLPMGLSSLTVYYRNPMGPRADPRLDARGVAERWVRGLEEETGAVRLSKRALGNEGVSSGVGPSTSIAAMRPTRGSGDEGGSILPEFFIGSYEEFARACGKEDRPKLGCVILVSEEHDDVAEFKRSTLTDQTFVRLMHDNGFLVWGGDVRDRDAWSAAQKLQATTYPFVAFIGLQPRRGGSSASPTTSPVLTVLSRHQGPSIPSSTAPTAAATLVRHLQEQVLPRVTPYLVRVRAGAAEKEREKERRDRERALRAEQDRAFEESMKRDKERIEKRMEEDRKAEQEARRAAEEKQQEERENAKKEEEFARWEKVRMEWRRWGRRALVPREPRPGQPEPSRGKTIRIGVRMPDGKRGVRFFGEGDSLTALYAFVDTLFIPEGKEFSSDSDPSSPPGLVGTGEDALLSEMQQVGRRGDAWWGFKLVLSYPRREIRWEAAKRLGDVEGLKAGGQLVVEITAYAKGKAKATSEDDEYETESD</sequence>
<feature type="region of interest" description="Disordered" evidence="2">
    <location>
        <begin position="49"/>
        <end position="68"/>
    </location>
</feature>
<organism evidence="4 5">
    <name type="scientific">Cristinia sonorae</name>
    <dbReference type="NCBI Taxonomy" id="1940300"/>
    <lineage>
        <taxon>Eukaryota</taxon>
        <taxon>Fungi</taxon>
        <taxon>Dikarya</taxon>
        <taxon>Basidiomycota</taxon>
        <taxon>Agaricomycotina</taxon>
        <taxon>Agaricomycetes</taxon>
        <taxon>Agaricomycetidae</taxon>
        <taxon>Agaricales</taxon>
        <taxon>Pleurotineae</taxon>
        <taxon>Stephanosporaceae</taxon>
        <taxon>Cristinia</taxon>
    </lineage>
</organism>
<dbReference type="GO" id="GO:0043130">
    <property type="term" value="F:ubiquitin binding"/>
    <property type="evidence" value="ECO:0007669"/>
    <property type="project" value="TreeGrafter"/>
</dbReference>
<evidence type="ECO:0000256" key="2">
    <source>
        <dbReference type="SAM" id="MobiDB-lite"/>
    </source>
</evidence>
<dbReference type="SUPFAM" id="SSF54236">
    <property type="entry name" value="Ubiquitin-like"/>
    <property type="match status" value="1"/>
</dbReference>
<dbReference type="Gene3D" id="3.10.20.90">
    <property type="entry name" value="Phosphatidylinositol 3-kinase Catalytic Subunit, Chain A, domain 1"/>
    <property type="match status" value="1"/>
</dbReference>
<dbReference type="Pfam" id="PF14555">
    <property type="entry name" value="UBA_4"/>
    <property type="match status" value="1"/>
</dbReference>
<feature type="region of interest" description="Disordered" evidence="2">
    <location>
        <begin position="365"/>
        <end position="434"/>
    </location>
</feature>
<accession>A0A8K0UDR8</accession>